<protein>
    <submittedName>
        <fullName evidence="2">Transposase</fullName>
    </submittedName>
</protein>
<dbReference type="WBParaSite" id="ASIM_0000871301-mRNA-1">
    <property type="protein sequence ID" value="ASIM_0000871301-mRNA-1"/>
    <property type="gene ID" value="ASIM_0000871301"/>
</dbReference>
<sequence length="67" mass="7143">LNRPGLSEPLAGLLACVPYTNTDDTHSSSDPAKWPQPFGHDVPAEGVDDENQHNAGNTPRQAHDVAL</sequence>
<name>A0A0M3JM31_ANISI</name>
<dbReference type="AlphaFoldDB" id="A0A0M3JM31"/>
<evidence type="ECO:0000313" key="2">
    <source>
        <dbReference type="WBParaSite" id="ASIM_0000871301-mRNA-1"/>
    </source>
</evidence>
<feature type="region of interest" description="Disordered" evidence="1">
    <location>
        <begin position="20"/>
        <end position="67"/>
    </location>
</feature>
<organism evidence="2">
    <name type="scientific">Anisakis simplex</name>
    <name type="common">Herring worm</name>
    <dbReference type="NCBI Taxonomy" id="6269"/>
    <lineage>
        <taxon>Eukaryota</taxon>
        <taxon>Metazoa</taxon>
        <taxon>Ecdysozoa</taxon>
        <taxon>Nematoda</taxon>
        <taxon>Chromadorea</taxon>
        <taxon>Rhabditida</taxon>
        <taxon>Spirurina</taxon>
        <taxon>Ascaridomorpha</taxon>
        <taxon>Ascaridoidea</taxon>
        <taxon>Anisakidae</taxon>
        <taxon>Anisakis</taxon>
        <taxon>Anisakis simplex complex</taxon>
    </lineage>
</organism>
<evidence type="ECO:0000256" key="1">
    <source>
        <dbReference type="SAM" id="MobiDB-lite"/>
    </source>
</evidence>
<accession>A0A0M3JM31</accession>
<proteinExistence type="predicted"/>
<reference evidence="2" key="1">
    <citation type="submission" date="2017-02" db="UniProtKB">
        <authorList>
            <consortium name="WormBaseParasite"/>
        </authorList>
    </citation>
    <scope>IDENTIFICATION</scope>
</reference>